<sequence>MEYFADLHVHIGRAAGKPVKVTASRQLTLDGIIRTCLEIKGIDIVGLVDCASPYVLREIKHKINSGELIELAKGGLSYQGKLTLILGSEIETQESKGVAHSVAYFPNIEQMEEFSIIMSRFINNIGLSSQKARLRARQLLSIVNDLGGKLIPAHVFTPFKSLYGSCYDRMSRAFEEGFNEVIAVELGLSADTQLADRIKELAGKQFVSNSDAHSLDKIGREYNEVRLDAPDFENLFDALEGKSDQRKILANYGLDPRLGKYHRTCCLSCNYIAEEPPPVSKCPRCTSDKVVMGALDRITFIADYDEAVHPPGRPPYYHQVPLEFIPGIGKKTLERLLKAFGNEMNIVHHADPEELHKVVGAIVTEKIIAARGKLKLKVGGGGVYGKIMF</sequence>
<dbReference type="CDD" id="cd19067">
    <property type="entry name" value="PfuEndoQ-like"/>
    <property type="match status" value="1"/>
</dbReference>
<dbReference type="Gene3D" id="3.20.20.140">
    <property type="entry name" value="Metal-dependent hydrolases"/>
    <property type="match status" value="1"/>
</dbReference>
<dbReference type="Gene3D" id="1.10.150.20">
    <property type="entry name" value="5' to 3' exonuclease, C-terminal subdomain"/>
    <property type="match status" value="1"/>
</dbReference>
<organism evidence="1 2">
    <name type="scientific">Thermosediminibacter litoriperuensis</name>
    <dbReference type="NCBI Taxonomy" id="291989"/>
    <lineage>
        <taxon>Bacteria</taxon>
        <taxon>Bacillati</taxon>
        <taxon>Bacillota</taxon>
        <taxon>Clostridia</taxon>
        <taxon>Thermosediminibacterales</taxon>
        <taxon>Thermosediminibacteraceae</taxon>
        <taxon>Thermosediminibacter</taxon>
    </lineage>
</organism>
<dbReference type="SUPFAM" id="SSF89550">
    <property type="entry name" value="PHP domain-like"/>
    <property type="match status" value="1"/>
</dbReference>
<name>A0A5S5AQG2_9FIRM</name>
<protein>
    <submittedName>
        <fullName evidence="1">Uncharacterized protein (TIGR00375 family)</fullName>
    </submittedName>
</protein>
<reference evidence="1 2" key="1">
    <citation type="submission" date="2019-07" db="EMBL/GenBank/DDBJ databases">
        <title>Genomic Encyclopedia of Type Strains, Phase I: the one thousand microbial genomes (KMG-I) project.</title>
        <authorList>
            <person name="Kyrpides N."/>
        </authorList>
    </citation>
    <scope>NUCLEOTIDE SEQUENCE [LARGE SCALE GENOMIC DNA]</scope>
    <source>
        <strain evidence="1 2">DSM 16647</strain>
    </source>
</reference>
<dbReference type="InterPro" id="IPR016195">
    <property type="entry name" value="Pol/histidinol_Pase-like"/>
</dbReference>
<evidence type="ECO:0000313" key="2">
    <source>
        <dbReference type="Proteomes" id="UP000322294"/>
    </source>
</evidence>
<dbReference type="PANTHER" id="PTHR40084:SF1">
    <property type="entry name" value="PHOSPHOTRANSFERASE"/>
    <property type="match status" value="1"/>
</dbReference>
<accession>A0A5S5AQG2</accession>
<dbReference type="Pfam" id="PF13263">
    <property type="entry name" value="PHP_C"/>
    <property type="match status" value="1"/>
</dbReference>
<comment type="caution">
    <text evidence="1">The sequence shown here is derived from an EMBL/GenBank/DDBJ whole genome shotgun (WGS) entry which is preliminary data.</text>
</comment>
<dbReference type="InterPro" id="IPR010994">
    <property type="entry name" value="RuvA_2-like"/>
</dbReference>
<keyword evidence="2" id="KW-1185">Reference proteome</keyword>
<gene>
    <name evidence="1" type="ORF">LZ11_01323</name>
</gene>
<dbReference type="PANTHER" id="PTHR40084">
    <property type="entry name" value="PHOSPHOHYDROLASE, PHP FAMILY"/>
    <property type="match status" value="1"/>
</dbReference>
<proteinExistence type="predicted"/>
<dbReference type="OrthoDB" id="9810135at2"/>
<dbReference type="RefSeq" id="WP_148867087.1">
    <property type="nucleotide sequence ID" value="NZ_VNHO01000012.1"/>
</dbReference>
<dbReference type="AlphaFoldDB" id="A0A5S5AQG2"/>
<dbReference type="EMBL" id="VNHO01000012">
    <property type="protein sequence ID" value="TYP54257.1"/>
    <property type="molecule type" value="Genomic_DNA"/>
</dbReference>
<dbReference type="SUPFAM" id="SSF47781">
    <property type="entry name" value="RuvA domain 2-like"/>
    <property type="match status" value="1"/>
</dbReference>
<dbReference type="Proteomes" id="UP000322294">
    <property type="component" value="Unassembled WGS sequence"/>
</dbReference>
<evidence type="ECO:0000313" key="1">
    <source>
        <dbReference type="EMBL" id="TYP54257.1"/>
    </source>
</evidence>